<protein>
    <recommendedName>
        <fullName evidence="4">tRNA (uracil(54)-C(5))-methyltransferase</fullName>
        <ecNumber evidence="4">2.1.1.35</ecNumber>
    </recommendedName>
</protein>
<keyword evidence="3 6" id="KW-0949">S-adenosyl-L-methionine</keyword>
<evidence type="ECO:0000256" key="5">
    <source>
        <dbReference type="ARBA" id="ARBA00047278"/>
    </source>
</evidence>
<dbReference type="InterPro" id="IPR045850">
    <property type="entry name" value="TRM2_met"/>
</dbReference>
<dbReference type="GeneID" id="112687138"/>
<evidence type="ECO:0000256" key="2">
    <source>
        <dbReference type="ARBA" id="ARBA00022679"/>
    </source>
</evidence>
<dbReference type="PANTHER" id="PTHR45904:SF1">
    <property type="entry name" value="TRNA (URACIL-5-)-METHYLTRANSFERASE HOMOLOG B"/>
    <property type="match status" value="1"/>
</dbReference>
<dbReference type="GO" id="GO:0032259">
    <property type="term" value="P:methylation"/>
    <property type="evidence" value="ECO:0007669"/>
    <property type="project" value="UniProtKB-KW"/>
</dbReference>
<organism evidence="7 8">
    <name type="scientific">Sipha flava</name>
    <name type="common">yellow sugarcane aphid</name>
    <dbReference type="NCBI Taxonomy" id="143950"/>
    <lineage>
        <taxon>Eukaryota</taxon>
        <taxon>Metazoa</taxon>
        <taxon>Ecdysozoa</taxon>
        <taxon>Arthropoda</taxon>
        <taxon>Hexapoda</taxon>
        <taxon>Insecta</taxon>
        <taxon>Pterygota</taxon>
        <taxon>Neoptera</taxon>
        <taxon>Paraneoptera</taxon>
        <taxon>Hemiptera</taxon>
        <taxon>Sternorrhyncha</taxon>
        <taxon>Aphidomorpha</taxon>
        <taxon>Aphidoidea</taxon>
        <taxon>Aphididae</taxon>
        <taxon>Sipha</taxon>
    </lineage>
</organism>
<evidence type="ECO:0000256" key="1">
    <source>
        <dbReference type="ARBA" id="ARBA00022603"/>
    </source>
</evidence>
<sequence>MVLLKKISSWCFNNIHEILNKRLGAICILTHNQIKIRKKSSVLMNEVNEPIFELTEDTQFQALENAVTPLCRIPYDKQLNFKQQWTNRISREIRSRVHNLKTPIRLPKVYPISPAPQINKYRNKDEFNFRPGIDGNPKTLGFFVSDPKGNIYCIPTMKLINMKESHKNIAQVFEKFVRLSELPVSHDHLDGGFWRGIVVRSNVKGDIMAIVIANPRGYTNEIMLNEQFKFNDYLKCNDIDIHSLYFHPSLHTRSSKDSTFILVDGDKFIYENLCGLKFRISPDSFFQINTSAAKILYDQLFKLTSLSKTSTLLDLCSGTGAVSLIGSEHFQSCVGIESVAQAVNDAKENAKINNIHNCDFIEGKVEIVLNQVLNELSMSNELCAVLNPGRAGVHPRVINAIRKNRLINSLVYVSCKADSPITMKNIVDLLRNDNKTAPFILESIKPVDMFPHTKHCELMLMFKR</sequence>
<evidence type="ECO:0000313" key="8">
    <source>
        <dbReference type="RefSeq" id="XP_025415486.1"/>
    </source>
</evidence>
<evidence type="ECO:0000256" key="6">
    <source>
        <dbReference type="PROSITE-ProRule" id="PRU01024"/>
    </source>
</evidence>
<reference evidence="8" key="1">
    <citation type="submission" date="2025-08" db="UniProtKB">
        <authorList>
            <consortium name="RefSeq"/>
        </authorList>
    </citation>
    <scope>IDENTIFICATION</scope>
    <source>
        <tissue evidence="8">Whole body</tissue>
    </source>
</reference>
<dbReference type="GO" id="GO:0003723">
    <property type="term" value="F:RNA binding"/>
    <property type="evidence" value="ECO:0007669"/>
    <property type="project" value="TreeGrafter"/>
</dbReference>
<dbReference type="RefSeq" id="XP_025415486.1">
    <property type="nucleotide sequence ID" value="XM_025559701.1"/>
</dbReference>
<dbReference type="EC" id="2.1.1.35" evidence="4"/>
<dbReference type="PROSITE" id="PS51687">
    <property type="entry name" value="SAM_MT_RNA_M5U"/>
    <property type="match status" value="1"/>
</dbReference>
<keyword evidence="7" id="KW-1185">Reference proteome</keyword>
<dbReference type="Gene3D" id="2.40.50.1070">
    <property type="match status" value="1"/>
</dbReference>
<keyword evidence="1 6" id="KW-0489">Methyltransferase</keyword>
<dbReference type="OrthoDB" id="10250660at2759"/>
<gene>
    <name evidence="8" type="primary">LOC112687138</name>
</gene>
<dbReference type="InterPro" id="IPR010280">
    <property type="entry name" value="U5_MeTrfase_fam"/>
</dbReference>
<evidence type="ECO:0000313" key="7">
    <source>
        <dbReference type="Proteomes" id="UP000694846"/>
    </source>
</evidence>
<comment type="caution">
    <text evidence="6">Lacks conserved residue(s) required for the propagation of feature annotation.</text>
</comment>
<keyword evidence="2 6" id="KW-0808">Transferase</keyword>
<dbReference type="AlphaFoldDB" id="A0A8B8FYQ4"/>
<evidence type="ECO:0000256" key="4">
    <source>
        <dbReference type="ARBA" id="ARBA00033763"/>
    </source>
</evidence>
<comment type="catalytic activity">
    <reaction evidence="5">
        <text>uridine(54) in tRNA + S-adenosyl-L-methionine = 5-methyluridine(54) in tRNA + S-adenosyl-L-homocysteine + H(+)</text>
        <dbReference type="Rhea" id="RHEA:42712"/>
        <dbReference type="Rhea" id="RHEA-COMP:10167"/>
        <dbReference type="Rhea" id="RHEA-COMP:10193"/>
        <dbReference type="ChEBI" id="CHEBI:15378"/>
        <dbReference type="ChEBI" id="CHEBI:57856"/>
        <dbReference type="ChEBI" id="CHEBI:59789"/>
        <dbReference type="ChEBI" id="CHEBI:65315"/>
        <dbReference type="ChEBI" id="CHEBI:74447"/>
        <dbReference type="EC" id="2.1.1.35"/>
    </reaction>
    <physiologicalReaction direction="left-to-right" evidence="5">
        <dbReference type="Rhea" id="RHEA:42713"/>
    </physiologicalReaction>
</comment>
<dbReference type="Proteomes" id="UP000694846">
    <property type="component" value="Unplaced"/>
</dbReference>
<dbReference type="PANTHER" id="PTHR45904">
    <property type="entry name" value="TRNA (URACIL-5-)-METHYLTRANSFERASE"/>
    <property type="match status" value="1"/>
</dbReference>
<feature type="binding site" evidence="6">
    <location>
        <position position="287"/>
    </location>
    <ligand>
        <name>S-adenosyl-L-methionine</name>
        <dbReference type="ChEBI" id="CHEBI:59789"/>
    </ligand>
</feature>
<feature type="binding site" evidence="6">
    <location>
        <position position="387"/>
    </location>
    <ligand>
        <name>S-adenosyl-L-methionine</name>
        <dbReference type="ChEBI" id="CHEBI:59789"/>
    </ligand>
</feature>
<dbReference type="GO" id="GO:0030697">
    <property type="term" value="F:tRNA (uracil(54)-C5)-methyltransferase activity, S-adenosyl methionine-dependent"/>
    <property type="evidence" value="ECO:0007669"/>
    <property type="project" value="UniProtKB-EC"/>
</dbReference>
<evidence type="ECO:0000256" key="3">
    <source>
        <dbReference type="ARBA" id="ARBA00022691"/>
    </source>
</evidence>
<dbReference type="Pfam" id="PF05958">
    <property type="entry name" value="tRNA_U5-meth_tr"/>
    <property type="match status" value="1"/>
</dbReference>
<name>A0A8B8FYQ4_9HEMI</name>
<feature type="active site" description="Nucleophile" evidence="6">
    <location>
        <position position="415"/>
    </location>
</feature>
<comment type="similarity">
    <text evidence="6">Belongs to the class I-like SAM-binding methyltransferase superfamily. RNA M5U methyltransferase family.</text>
</comment>
<dbReference type="CDD" id="cd02440">
    <property type="entry name" value="AdoMet_MTases"/>
    <property type="match status" value="1"/>
</dbReference>
<accession>A0A8B8FYQ4</accession>
<proteinExistence type="inferred from homology"/>
<feature type="binding site" evidence="6">
    <location>
        <position position="337"/>
    </location>
    <ligand>
        <name>S-adenosyl-L-methionine</name>
        <dbReference type="ChEBI" id="CHEBI:59789"/>
    </ligand>
</feature>
<dbReference type="SUPFAM" id="SSF53335">
    <property type="entry name" value="S-adenosyl-L-methionine-dependent methyltransferases"/>
    <property type="match status" value="1"/>
</dbReference>
<dbReference type="GO" id="GO:0006396">
    <property type="term" value="P:RNA processing"/>
    <property type="evidence" value="ECO:0007669"/>
    <property type="project" value="InterPro"/>
</dbReference>
<dbReference type="Gene3D" id="3.40.50.150">
    <property type="entry name" value="Vaccinia Virus protein VP39"/>
    <property type="match status" value="1"/>
</dbReference>
<dbReference type="InterPro" id="IPR029063">
    <property type="entry name" value="SAM-dependent_MTases_sf"/>
</dbReference>